<sequence>MLLMGDYEILCNEDQTEWQLNDRLNPSYPETFDNLHALLRFIERAINKEVKSIEGGKI</sequence>
<accession>A0A6M3JJM3</accession>
<organism evidence="1">
    <name type="scientific">viral metagenome</name>
    <dbReference type="NCBI Taxonomy" id="1070528"/>
    <lineage>
        <taxon>unclassified sequences</taxon>
        <taxon>metagenomes</taxon>
        <taxon>organismal metagenomes</taxon>
    </lineage>
</organism>
<name>A0A6M3JJM3_9ZZZZ</name>
<protein>
    <submittedName>
        <fullName evidence="1">Uncharacterized protein</fullName>
    </submittedName>
</protein>
<dbReference type="EMBL" id="MT142567">
    <property type="protein sequence ID" value="QJA85323.1"/>
    <property type="molecule type" value="Genomic_DNA"/>
</dbReference>
<reference evidence="1" key="1">
    <citation type="submission" date="2020-03" db="EMBL/GenBank/DDBJ databases">
        <title>The deep terrestrial virosphere.</title>
        <authorList>
            <person name="Holmfeldt K."/>
            <person name="Nilsson E."/>
            <person name="Simone D."/>
            <person name="Lopez-Fernandez M."/>
            <person name="Wu X."/>
            <person name="de Brujin I."/>
            <person name="Lundin D."/>
            <person name="Andersson A."/>
            <person name="Bertilsson S."/>
            <person name="Dopson M."/>
        </authorList>
    </citation>
    <scope>NUCLEOTIDE SEQUENCE</scope>
    <source>
        <strain evidence="1">MM415A04781</strain>
        <strain evidence="2">MM415B02232</strain>
    </source>
</reference>
<proteinExistence type="predicted"/>
<evidence type="ECO:0000313" key="1">
    <source>
        <dbReference type="EMBL" id="QJA69315.1"/>
    </source>
</evidence>
<dbReference type="EMBL" id="MT141695">
    <property type="protein sequence ID" value="QJA69315.1"/>
    <property type="molecule type" value="Genomic_DNA"/>
</dbReference>
<dbReference type="AlphaFoldDB" id="A0A6M3JJM3"/>
<gene>
    <name evidence="1" type="ORF">MM415A04781_0006</name>
    <name evidence="2" type="ORF">MM415B02232_0022</name>
</gene>
<evidence type="ECO:0000313" key="2">
    <source>
        <dbReference type="EMBL" id="QJA85323.1"/>
    </source>
</evidence>